<dbReference type="Proteomes" id="UP000015523">
    <property type="component" value="Unassembled WGS sequence"/>
</dbReference>
<dbReference type="PATRIC" id="fig|1346791.3.peg.2552"/>
<feature type="transmembrane region" description="Helical" evidence="1">
    <location>
        <begin position="91"/>
        <end position="111"/>
    </location>
</feature>
<dbReference type="EMBL" id="AUWY01000091">
    <property type="protein sequence ID" value="EQB31745.1"/>
    <property type="molecule type" value="Genomic_DNA"/>
</dbReference>
<comment type="caution">
    <text evidence="2">The sequence shown here is derived from an EMBL/GenBank/DDBJ whole genome shotgun (WGS) entry which is preliminary data.</text>
</comment>
<keyword evidence="1" id="KW-0472">Membrane</keyword>
<keyword evidence="1" id="KW-1133">Transmembrane helix</keyword>
<dbReference type="RefSeq" id="WP_021318445.1">
    <property type="nucleotide sequence ID" value="NZ_AUWY01000091.1"/>
</dbReference>
<organism evidence="2 3">
    <name type="scientific">Sphingobium ummariense RL-3</name>
    <dbReference type="NCBI Taxonomy" id="1346791"/>
    <lineage>
        <taxon>Bacteria</taxon>
        <taxon>Pseudomonadati</taxon>
        <taxon>Pseudomonadota</taxon>
        <taxon>Alphaproteobacteria</taxon>
        <taxon>Sphingomonadales</taxon>
        <taxon>Sphingomonadaceae</taxon>
        <taxon>Sphingobium</taxon>
    </lineage>
</organism>
<name>T0ISD0_9SPHN</name>
<feature type="transmembrane region" description="Helical" evidence="1">
    <location>
        <begin position="167"/>
        <end position="187"/>
    </location>
</feature>
<feature type="transmembrane region" description="Helical" evidence="1">
    <location>
        <begin position="118"/>
        <end position="136"/>
    </location>
</feature>
<feature type="transmembrane region" description="Helical" evidence="1">
    <location>
        <begin position="142"/>
        <end position="160"/>
    </location>
</feature>
<keyword evidence="1" id="KW-0812">Transmembrane</keyword>
<dbReference type="OrthoDB" id="7478681at2"/>
<protein>
    <submittedName>
        <fullName evidence="2">Uncharacterized protein</fullName>
    </submittedName>
</protein>
<evidence type="ECO:0000313" key="3">
    <source>
        <dbReference type="Proteomes" id="UP000015523"/>
    </source>
</evidence>
<gene>
    <name evidence="2" type="ORF">M529_13270</name>
</gene>
<dbReference type="STRING" id="1346791.M529_13270"/>
<dbReference type="AlphaFoldDB" id="T0ISD0"/>
<evidence type="ECO:0000256" key="1">
    <source>
        <dbReference type="SAM" id="Phobius"/>
    </source>
</evidence>
<proteinExistence type="predicted"/>
<feature type="transmembrane region" description="Helical" evidence="1">
    <location>
        <begin position="193"/>
        <end position="212"/>
    </location>
</feature>
<evidence type="ECO:0000313" key="2">
    <source>
        <dbReference type="EMBL" id="EQB31745.1"/>
    </source>
</evidence>
<reference evidence="2 3" key="1">
    <citation type="journal article" date="2013" name="Genome Announc.">
        <title>Draft Genome Sequence of Sphingobium ummariense Strain RL-3, a Hexachlorocyclohexane-Degrading Bacterium.</title>
        <authorList>
            <person name="Kohli P."/>
            <person name="Dua A."/>
            <person name="Sangwan N."/>
            <person name="Oldach P."/>
            <person name="Khurana J.P."/>
            <person name="Lal R."/>
        </authorList>
    </citation>
    <scope>NUCLEOTIDE SEQUENCE [LARGE SCALE GENOMIC DNA]</scope>
    <source>
        <strain evidence="2 3">RL-3</strain>
    </source>
</reference>
<accession>T0ISD0</accession>
<sequence>MKSDLRALGIAHGLLLGLVLASPLVGPSLIRWGIEALFVITAFQLRLADRRWDLRNGWRGWVSHVRMAPGRLLPWAGIAAVALMAEPGRAQLALSVLAGVGMSELVVYPIAAHVLSRMPRAGLAIAMLLLLLGCGFAEPGLAARFVTAFALGLAGGVFWLRGPDGEARSALIATSGCTAALAAAILAPASLPFAFPAGVLCAALALAQLSVVRRRPLPWQIGSGAGRIRPEQPALPSPPA</sequence>
<keyword evidence="3" id="KW-1185">Reference proteome</keyword>